<keyword evidence="6 10" id="KW-0812">Transmembrane</keyword>
<evidence type="ECO:0000259" key="12">
    <source>
        <dbReference type="Pfam" id="PF13954"/>
    </source>
</evidence>
<dbReference type="EMBL" id="LR134204">
    <property type="protein sequence ID" value="VEB89013.1"/>
    <property type="molecule type" value="Genomic_DNA"/>
</dbReference>
<feature type="domain" description="PapC N-terminal" evidence="12">
    <location>
        <begin position="28"/>
        <end position="181"/>
    </location>
</feature>
<dbReference type="Pfam" id="PF13953">
    <property type="entry name" value="PapC_C"/>
    <property type="match status" value="1"/>
</dbReference>
<sequence length="863" mass="95162">MYLFRTIAIFIPVSFFLFLKQTAAEMIFPKELLNISNGSIADISNFSADGTQLPGTYEVDIYLNGSFINRKTVEFNSLPANSMSEAGVKDKTGLFPCLTSGDLGIIGVRTELFPDMNGQQNSNCILLAKQISGAFYKFNFAGMRLDISIPQLYVRNTSRGYIDPVFWDDGINAALLNYNFSGSNRFTRSENDKNYFLSLNSGLNVGAWRLRDFHTWTYYESRYGRRQQWQRINSYVERPLVSIKSALLIGEGTTSGDIFDSLRFRGGQLTIDDNMYPDSMRGFAPVVRGMADDNADVTISQNGYVIYKATVPPGPFEINDLNPMAASGDLSITVSEANGKVNVFTVPYTSMPILLRKGRMKYGLTLARFRGMSSRYGDPLFMQGTLVWGGPGGTTFYGGAQYSPDYLAVQSGAGIDMGRPGALSVDITHANSTLANGKDYRGQSVRFLYSRIFNDTGTRLRLTGYRYSTKGFHTLEETALRKMRGRLYDHDELDRYGRPVTDTHSDYYDLTNSKRARFEASISQPVWRYGSVWLSGVRQTYWKSNQSRDSVQIGYSGTVGSVNYSINYGYTRQKNAAVPSWTDRTIGLSLSLPLGRLLSPDSGNNNTYASFYGSRDGKGRNSQMAGLSGTLLEENNLNWSVSQNLSGQRNGSGNASLAYRGTYGNTGIGYSYGNDFQQFSYSMSGGAILHRNGLTIGQPSGETAVLISSGGVQGVSIQNEPGVRTDWRGYTIKPYTTSYRENRVSVDSKSLDDHTDIVDAGTARIIPTKGAVVRVDFNVRRGYRILFTLTRNGKPLPFGSVVTGGSTSGLVGDDGQVYLSGMPESGEVQVSWSKDVNQSCVVSYHLTEKLLASPVARVDGICR</sequence>
<evidence type="ECO:0000256" key="8">
    <source>
        <dbReference type="ARBA" id="ARBA00023136"/>
    </source>
</evidence>
<dbReference type="GO" id="GO:0009297">
    <property type="term" value="P:pilus assembly"/>
    <property type="evidence" value="ECO:0007669"/>
    <property type="project" value="InterPro"/>
</dbReference>
<dbReference type="SUPFAM" id="SSF141729">
    <property type="entry name" value="FimD N-terminal domain-like"/>
    <property type="match status" value="1"/>
</dbReference>
<dbReference type="Pfam" id="PF13954">
    <property type="entry name" value="PapC_N"/>
    <property type="match status" value="1"/>
</dbReference>
<evidence type="ECO:0000256" key="3">
    <source>
        <dbReference type="ARBA" id="ARBA00022448"/>
    </source>
</evidence>
<dbReference type="Proteomes" id="UP000270272">
    <property type="component" value="Chromosome"/>
</dbReference>
<protein>
    <submittedName>
        <fullName evidence="13">Fimbrial outer membrane usher protein</fullName>
    </submittedName>
</protein>
<dbReference type="Gene3D" id="2.60.40.2610">
    <property type="entry name" value="Outer membrane usher protein FimD, plug domain"/>
    <property type="match status" value="1"/>
</dbReference>
<dbReference type="InterPro" id="IPR000015">
    <property type="entry name" value="Fimb_usher"/>
</dbReference>
<dbReference type="AlphaFoldDB" id="A0A447UKL6"/>
<comment type="subcellular location">
    <subcellularLocation>
        <location evidence="1 10">Cell outer membrane</location>
        <topology evidence="1 10">Multi-pass membrane protein</topology>
    </subcellularLocation>
</comment>
<accession>A0A447UKL6</accession>
<keyword evidence="7" id="KW-0732">Signal</keyword>
<evidence type="ECO:0000256" key="4">
    <source>
        <dbReference type="ARBA" id="ARBA00022452"/>
    </source>
</evidence>
<evidence type="ECO:0000313" key="14">
    <source>
        <dbReference type="Proteomes" id="UP000270272"/>
    </source>
</evidence>
<dbReference type="GO" id="GO:0009279">
    <property type="term" value="C:cell outer membrane"/>
    <property type="evidence" value="ECO:0007669"/>
    <property type="project" value="UniProtKB-SubCell"/>
</dbReference>
<dbReference type="Gene3D" id="2.60.40.3110">
    <property type="match status" value="1"/>
</dbReference>
<keyword evidence="3 10" id="KW-0813">Transport</keyword>
<evidence type="ECO:0000256" key="2">
    <source>
        <dbReference type="ARBA" id="ARBA00008064"/>
    </source>
</evidence>
<evidence type="ECO:0000256" key="1">
    <source>
        <dbReference type="ARBA" id="ARBA00004571"/>
    </source>
</evidence>
<gene>
    <name evidence="13" type="primary">fimD_3</name>
    <name evidence="13" type="ORF">NCTC11075_02039</name>
</gene>
<evidence type="ECO:0000256" key="10">
    <source>
        <dbReference type="RuleBase" id="RU003884"/>
    </source>
</evidence>
<dbReference type="PANTHER" id="PTHR30451">
    <property type="entry name" value="OUTER MEMBRANE USHER PROTEIN"/>
    <property type="match status" value="1"/>
</dbReference>
<evidence type="ECO:0000256" key="9">
    <source>
        <dbReference type="ARBA" id="ARBA00023237"/>
    </source>
</evidence>
<dbReference type="InterPro" id="IPR037224">
    <property type="entry name" value="PapC_N_sf"/>
</dbReference>
<dbReference type="Gene3D" id="2.60.40.2070">
    <property type="match status" value="1"/>
</dbReference>
<dbReference type="InterPro" id="IPR043142">
    <property type="entry name" value="PapC-like_C_sf"/>
</dbReference>
<keyword evidence="8 10" id="KW-0472">Membrane</keyword>
<dbReference type="InterPro" id="IPR018030">
    <property type="entry name" value="Fimbrial_membr_usher_CS"/>
</dbReference>
<evidence type="ECO:0000259" key="11">
    <source>
        <dbReference type="Pfam" id="PF13953"/>
    </source>
</evidence>
<comment type="similarity">
    <text evidence="2 10">Belongs to the fimbrial export usher family.</text>
</comment>
<dbReference type="FunFam" id="2.60.40.3110:FF:000001">
    <property type="entry name" value="Putative fimbrial outer membrane usher"/>
    <property type="match status" value="1"/>
</dbReference>
<keyword evidence="5 10" id="KW-1029">Fimbrium biogenesis</keyword>
<feature type="domain" description="PapC-like C-terminal" evidence="11">
    <location>
        <begin position="786"/>
        <end position="848"/>
    </location>
</feature>
<keyword evidence="9 10" id="KW-0998">Cell outer membrane</keyword>
<dbReference type="InterPro" id="IPR025885">
    <property type="entry name" value="PapC_N"/>
</dbReference>
<dbReference type="RefSeq" id="WP_101744071.1">
    <property type="nucleotide sequence ID" value="NZ_CAYTAX010000002.1"/>
</dbReference>
<evidence type="ECO:0000256" key="6">
    <source>
        <dbReference type="ARBA" id="ARBA00022692"/>
    </source>
</evidence>
<dbReference type="PROSITE" id="PS01151">
    <property type="entry name" value="FIMBRIAL_USHER"/>
    <property type="match status" value="1"/>
</dbReference>
<name>A0A447UKL6_CITKO</name>
<evidence type="ECO:0000313" key="13">
    <source>
        <dbReference type="EMBL" id="VEB89013.1"/>
    </source>
</evidence>
<keyword evidence="4" id="KW-1134">Transmembrane beta strand</keyword>
<dbReference type="GO" id="GO:0015473">
    <property type="term" value="F:fimbrial usher porin activity"/>
    <property type="evidence" value="ECO:0007669"/>
    <property type="project" value="InterPro"/>
</dbReference>
<dbReference type="PANTHER" id="PTHR30451:SF21">
    <property type="entry name" value="FIMBRIAL USHER DOMAIN-CONTAINING PROTEIN YDET-RELATED"/>
    <property type="match status" value="1"/>
</dbReference>
<proteinExistence type="inferred from homology"/>
<dbReference type="InterPro" id="IPR042186">
    <property type="entry name" value="FimD_plug_dom"/>
</dbReference>
<reference evidence="13 14" key="1">
    <citation type="submission" date="2018-12" db="EMBL/GenBank/DDBJ databases">
        <authorList>
            <consortium name="Pathogen Informatics"/>
        </authorList>
    </citation>
    <scope>NUCLEOTIDE SEQUENCE [LARGE SCALE GENOMIC DNA]</scope>
    <source>
        <strain evidence="13 14">NCTC11075</strain>
    </source>
</reference>
<dbReference type="Gene3D" id="3.10.20.410">
    <property type="match status" value="1"/>
</dbReference>
<dbReference type="InterPro" id="IPR025949">
    <property type="entry name" value="PapC-like_C"/>
</dbReference>
<dbReference type="Pfam" id="PF00577">
    <property type="entry name" value="Usher"/>
    <property type="match status" value="1"/>
</dbReference>
<evidence type="ECO:0000256" key="5">
    <source>
        <dbReference type="ARBA" id="ARBA00022558"/>
    </source>
</evidence>
<evidence type="ECO:0000256" key="7">
    <source>
        <dbReference type="ARBA" id="ARBA00022729"/>
    </source>
</evidence>
<organism evidence="13 14">
    <name type="scientific">Citrobacter koseri</name>
    <name type="common">Citrobacter diversus</name>
    <dbReference type="NCBI Taxonomy" id="545"/>
    <lineage>
        <taxon>Bacteria</taxon>
        <taxon>Pseudomonadati</taxon>
        <taxon>Pseudomonadota</taxon>
        <taxon>Gammaproteobacteria</taxon>
        <taxon>Enterobacterales</taxon>
        <taxon>Enterobacteriaceae</taxon>
        <taxon>Citrobacter</taxon>
    </lineage>
</organism>